<keyword evidence="3 7" id="KW-0812">Transmembrane</keyword>
<dbReference type="Pfam" id="PF13520">
    <property type="entry name" value="AA_permease_2"/>
    <property type="match status" value="1"/>
</dbReference>
<comment type="subcellular location">
    <subcellularLocation>
        <location evidence="1">Membrane</location>
        <topology evidence="1">Multi-pass membrane protein</topology>
    </subcellularLocation>
</comment>
<evidence type="ECO:0000256" key="5">
    <source>
        <dbReference type="ARBA" id="ARBA00023136"/>
    </source>
</evidence>
<evidence type="ECO:0000256" key="6">
    <source>
        <dbReference type="SAM" id="MobiDB-lite"/>
    </source>
</evidence>
<dbReference type="Proteomes" id="UP000091956">
    <property type="component" value="Unassembled WGS sequence"/>
</dbReference>
<keyword evidence="5 7" id="KW-0472">Membrane</keyword>
<feature type="transmembrane region" description="Helical" evidence="7">
    <location>
        <begin position="390"/>
        <end position="410"/>
    </location>
</feature>
<dbReference type="RefSeq" id="XP_018128899.1">
    <property type="nucleotide sequence ID" value="XM_018277083.2"/>
</dbReference>
<feature type="transmembrane region" description="Helical" evidence="7">
    <location>
        <begin position="338"/>
        <end position="360"/>
    </location>
</feature>
<accession>A0A1B8GH61</accession>
<dbReference type="PANTHER" id="PTHR45649">
    <property type="entry name" value="AMINO-ACID PERMEASE BAT1"/>
    <property type="match status" value="1"/>
</dbReference>
<evidence type="ECO:0000256" key="1">
    <source>
        <dbReference type="ARBA" id="ARBA00004141"/>
    </source>
</evidence>
<feature type="transmembrane region" description="Helical" evidence="7">
    <location>
        <begin position="287"/>
        <end position="309"/>
    </location>
</feature>
<keyword evidence="2" id="KW-0813">Transport</keyword>
<dbReference type="STRING" id="342668.A0A1B8GH61"/>
<reference evidence="9" key="2">
    <citation type="journal article" date="2018" name="Nat. Commun.">
        <title>Extreme sensitivity to ultraviolet light in the fungal pathogen causing white-nose syndrome of bats.</title>
        <authorList>
            <person name="Palmer J.M."/>
            <person name="Drees K.P."/>
            <person name="Foster J.T."/>
            <person name="Lindner D.L."/>
        </authorList>
    </citation>
    <scope>NUCLEOTIDE SEQUENCE [LARGE SCALE GENOMIC DNA]</scope>
    <source>
        <strain evidence="9">UAMH 10579</strain>
    </source>
</reference>
<feature type="transmembrane region" description="Helical" evidence="7">
    <location>
        <begin position="454"/>
        <end position="474"/>
    </location>
</feature>
<dbReference type="GeneID" id="28841036"/>
<gene>
    <name evidence="8" type="ORF">VE01_07650</name>
</gene>
<feature type="compositionally biased region" description="Polar residues" evidence="6">
    <location>
        <begin position="1"/>
        <end position="11"/>
    </location>
</feature>
<evidence type="ECO:0000256" key="4">
    <source>
        <dbReference type="ARBA" id="ARBA00022989"/>
    </source>
</evidence>
<dbReference type="PIRSF" id="PIRSF006060">
    <property type="entry name" value="AA_transporter"/>
    <property type="match status" value="1"/>
</dbReference>
<feature type="transmembrane region" description="Helical" evidence="7">
    <location>
        <begin position="82"/>
        <end position="101"/>
    </location>
</feature>
<feature type="transmembrane region" description="Helical" evidence="7">
    <location>
        <begin position="47"/>
        <end position="75"/>
    </location>
</feature>
<keyword evidence="9" id="KW-1185">Reference proteome</keyword>
<keyword evidence="4 7" id="KW-1133">Transmembrane helix</keyword>
<evidence type="ECO:0000256" key="2">
    <source>
        <dbReference type="ARBA" id="ARBA00022448"/>
    </source>
</evidence>
<feature type="transmembrane region" description="Helical" evidence="7">
    <location>
        <begin position="416"/>
        <end position="434"/>
    </location>
</feature>
<dbReference type="PROSITE" id="PS00218">
    <property type="entry name" value="AMINO_ACID_PERMEASE_1"/>
    <property type="match status" value="1"/>
</dbReference>
<feature type="compositionally biased region" description="Polar residues" evidence="6">
    <location>
        <begin position="19"/>
        <end position="31"/>
    </location>
</feature>
<feature type="transmembrane region" description="Helical" evidence="7">
    <location>
        <begin position="138"/>
        <end position="160"/>
    </location>
</feature>
<evidence type="ECO:0000256" key="3">
    <source>
        <dbReference type="ARBA" id="ARBA00022692"/>
    </source>
</evidence>
<dbReference type="GO" id="GO:0006865">
    <property type="term" value="P:amino acid transport"/>
    <property type="evidence" value="ECO:0007669"/>
    <property type="project" value="InterPro"/>
</dbReference>
<dbReference type="OrthoDB" id="3900342at2759"/>
<evidence type="ECO:0000313" key="8">
    <source>
        <dbReference type="EMBL" id="OBT95166.1"/>
    </source>
</evidence>
<organism evidence="8 9">
    <name type="scientific">Pseudogymnoascus verrucosus</name>
    <dbReference type="NCBI Taxonomy" id="342668"/>
    <lineage>
        <taxon>Eukaryota</taxon>
        <taxon>Fungi</taxon>
        <taxon>Dikarya</taxon>
        <taxon>Ascomycota</taxon>
        <taxon>Pezizomycotina</taxon>
        <taxon>Leotiomycetes</taxon>
        <taxon>Thelebolales</taxon>
        <taxon>Thelebolaceae</taxon>
        <taxon>Pseudogymnoascus</taxon>
    </lineage>
</organism>
<evidence type="ECO:0000256" key="7">
    <source>
        <dbReference type="SAM" id="Phobius"/>
    </source>
</evidence>
<feature type="transmembrane region" description="Helical" evidence="7">
    <location>
        <begin position="202"/>
        <end position="223"/>
    </location>
</feature>
<evidence type="ECO:0008006" key="10">
    <source>
        <dbReference type="Google" id="ProtNLM"/>
    </source>
</evidence>
<sequence length="534" mass="57261">MAETQTSSSKSIEAPESGTFENSEKNGSSDVVTTNISGHVQELDRQFGLWSICATGIVTGNTWTAIGGAIVVAIYNGGPPGVIYEFIVVSICYWFVGASIAELASAIPASGGVYHWATVAAGPRAGRVCGWFAGWWNLLAWIFGASANAAIIGNGVLYCYQLYHPEMEVKRWQVFIVYQIMTWFCCCIVLFCNRALSTINRVGSFFMLAGVVVTVLVCAIMPFHNGKGHASNSFVWKDWSNETGYSNNGLVFLTGMLNGAFSVGTPDCLTHLAEEIPRPSSNIPKAILAQIVTGFITGMIFMITIFYSINDLEGLFKSNSVFPLGNIYHQATGSRSGAVGLVIVILLPIVAASIGCYTTAGRMLWTLARDGAAPGRNSVGAISPKFKNPFVATLVCGVVSCVMGGIYVASTAAFNAFIGAFVILSTASFLAALIPHLLSKRSNIKPGAFWMKGWIGFAVNIIACVYMAVFMVIYCFPYTMPVDAEGMNYASLVTGGLSVFVGIWWFIGQKNYVGPKVVANGLAPEMADDYKDKV</sequence>
<feature type="transmembrane region" description="Helical" evidence="7">
    <location>
        <begin position="486"/>
        <end position="507"/>
    </location>
</feature>
<protein>
    <recommendedName>
        <fullName evidence="10">Choline transporter</fullName>
    </recommendedName>
</protein>
<feature type="transmembrane region" description="Helical" evidence="7">
    <location>
        <begin position="172"/>
        <end position="196"/>
    </location>
</feature>
<name>A0A1B8GH61_9PEZI</name>
<dbReference type="EMBL" id="KV460237">
    <property type="protein sequence ID" value="OBT95166.1"/>
    <property type="molecule type" value="Genomic_DNA"/>
</dbReference>
<dbReference type="Gene3D" id="1.20.1740.10">
    <property type="entry name" value="Amino acid/polyamine transporter I"/>
    <property type="match status" value="1"/>
</dbReference>
<dbReference type="GO" id="GO:0016020">
    <property type="term" value="C:membrane"/>
    <property type="evidence" value="ECO:0007669"/>
    <property type="project" value="UniProtKB-SubCell"/>
</dbReference>
<dbReference type="GO" id="GO:0022857">
    <property type="term" value="F:transmembrane transporter activity"/>
    <property type="evidence" value="ECO:0007669"/>
    <property type="project" value="InterPro"/>
</dbReference>
<evidence type="ECO:0000313" key="9">
    <source>
        <dbReference type="Proteomes" id="UP000091956"/>
    </source>
</evidence>
<proteinExistence type="predicted"/>
<feature type="region of interest" description="Disordered" evidence="6">
    <location>
        <begin position="1"/>
        <end position="31"/>
    </location>
</feature>
<dbReference type="InterPro" id="IPR004840">
    <property type="entry name" value="Amino_acid_permease_CS"/>
</dbReference>
<dbReference type="InterPro" id="IPR002293">
    <property type="entry name" value="AA/rel_permease1"/>
</dbReference>
<dbReference type="AlphaFoldDB" id="A0A1B8GH61"/>
<reference evidence="8 9" key="1">
    <citation type="submission" date="2016-03" db="EMBL/GenBank/DDBJ databases">
        <title>Comparative genomics of Pseudogymnoascus destructans, the fungus causing white-nose syndrome of bats.</title>
        <authorList>
            <person name="Palmer J.M."/>
            <person name="Drees K.P."/>
            <person name="Foster J.T."/>
            <person name="Lindner D.L."/>
        </authorList>
    </citation>
    <scope>NUCLEOTIDE SEQUENCE [LARGE SCALE GENOMIC DNA]</scope>
    <source>
        <strain evidence="8 9">UAMH 10579</strain>
    </source>
</reference>
<dbReference type="PANTHER" id="PTHR45649:SF27">
    <property type="entry name" value="CHOLINE TRANSPORTER (EUROFUNG)"/>
    <property type="match status" value="1"/>
</dbReference>